<accession>A0ABS0INL4</accession>
<proteinExistence type="predicted"/>
<gene>
    <name evidence="1" type="ORF">I2I05_21445</name>
</gene>
<sequence>MEITLHVPNYAPERGIKYHWEDDSGITVRLEAGEVIIRANPAGLRTLANHLLNLAQEGMPVGSHMLFDSDNGLEDESVTLVLQKDED</sequence>
<dbReference type="EMBL" id="JADQDQ010000024">
    <property type="protein sequence ID" value="MBF9239971.1"/>
    <property type="molecule type" value="Genomic_DNA"/>
</dbReference>
<keyword evidence="2" id="KW-1185">Reference proteome</keyword>
<evidence type="ECO:0000313" key="1">
    <source>
        <dbReference type="EMBL" id="MBF9239971.1"/>
    </source>
</evidence>
<reference evidence="1 2" key="1">
    <citation type="submission" date="2020-11" db="EMBL/GenBank/DDBJ databases">
        <authorList>
            <person name="Kim M.K."/>
        </authorList>
    </citation>
    <scope>NUCLEOTIDE SEQUENCE [LARGE SCALE GENOMIC DNA]</scope>
    <source>
        <strain evidence="1 2">BT683</strain>
    </source>
</reference>
<protein>
    <submittedName>
        <fullName evidence="1">Uncharacterized protein</fullName>
    </submittedName>
</protein>
<comment type="caution">
    <text evidence="1">The sequence shown here is derived from an EMBL/GenBank/DDBJ whole genome shotgun (WGS) entry which is preliminary data.</text>
</comment>
<dbReference type="Pfam" id="PF15566">
    <property type="entry name" value="Imm32"/>
    <property type="match status" value="1"/>
</dbReference>
<organism evidence="1 2">
    <name type="scientific">Hymenobacter jeongseonensis</name>
    <dbReference type="NCBI Taxonomy" id="2791027"/>
    <lineage>
        <taxon>Bacteria</taxon>
        <taxon>Pseudomonadati</taxon>
        <taxon>Bacteroidota</taxon>
        <taxon>Cytophagia</taxon>
        <taxon>Cytophagales</taxon>
        <taxon>Hymenobacteraceae</taxon>
        <taxon>Hymenobacter</taxon>
    </lineage>
</organism>
<dbReference type="RefSeq" id="WP_196284321.1">
    <property type="nucleotide sequence ID" value="NZ_JADQDQ010000024.1"/>
</dbReference>
<dbReference type="Proteomes" id="UP000597617">
    <property type="component" value="Unassembled WGS sequence"/>
</dbReference>
<dbReference type="InterPro" id="IPR029083">
    <property type="entry name" value="Imm32"/>
</dbReference>
<name>A0ABS0INL4_9BACT</name>
<evidence type="ECO:0000313" key="2">
    <source>
        <dbReference type="Proteomes" id="UP000597617"/>
    </source>
</evidence>